<keyword evidence="3" id="KW-0812">Transmembrane</keyword>
<dbReference type="Proteomes" id="UP000252355">
    <property type="component" value="Unassembled WGS sequence"/>
</dbReference>
<dbReference type="InterPro" id="IPR003869">
    <property type="entry name" value="Polysac_CapD-like"/>
</dbReference>
<proteinExistence type="inferred from homology"/>
<sequence>MKRRTKLLFLAIDVMSMVAALFIAFWLRFESFTQHSHYQMGVQMLVFSIPVSVFILWWVGLYNRTIAFTSIPDLIAVFQAATLATMAKMGFIYFQWLGFSRAVLVADWLLNMAFIGFARVAPRLLLLLAEEPWVRWALPGALGGSGKRVLIFGAGRAGESVVRELRQSETLGITPVGFIDDDRAKQGQIIQGLKVLGTRHDLAQVAERYEVQEVIIALSAASGQTVREIARDCRAAGLRVKTVPGLADLLAGRPARLQVRDVEISDLLRRPPVRLDLDSIAAYVKGKRVLVTGAGGSIGSELCRQLLPFGPGALFLLGQGENSIYQIHQDLRQRPEAAGVQLVPVIANIQDGARLQQVFAERRPQIVFHAAAHKHVPLMEDHPCEAVKNNVLGTLNLLRAAREHPPERFVMISTDKAVRPTSVMGATKRVAEMLLQIEARRGAAASPMGAPEAGSAGATDAHQPPTRFAAVRFGNVLGSRGSVIPLFMKQIERGEAITITHPDMVRYFMTIPEASQLVIQAGALGAGGEIFLLDMGEPVRILDLAEDLIRLAGLEPGKDVRIEFSGTRPGEKLHEELLTAVEESSATRIEKIFVARSEALDAAAVTAAVDRLIADARRGDDAAVLAGLRALVPAFRRESEGTARPAEKTGESVTAAAGGGARPAGE</sequence>
<reference evidence="5 6" key="1">
    <citation type="submission" date="2018-05" db="EMBL/GenBank/DDBJ databases">
        <title>A metagenomic window into the 2 km-deep terrestrial subsurface aquifer revealed taxonomically and functionally diverse microbial community comprising novel uncultured bacterial lineages.</title>
        <authorList>
            <person name="Kadnikov V.V."/>
            <person name="Mardanov A.V."/>
            <person name="Beletsky A.V."/>
            <person name="Banks D."/>
            <person name="Pimenov N.V."/>
            <person name="Frank Y.A."/>
            <person name="Karnachuk O.V."/>
            <person name="Ravin N.V."/>
        </authorList>
    </citation>
    <scope>NUCLEOTIDE SEQUENCE [LARGE SCALE GENOMIC DNA]</scope>
    <source>
        <strain evidence="5">BY5</strain>
    </source>
</reference>
<evidence type="ECO:0000256" key="3">
    <source>
        <dbReference type="SAM" id="Phobius"/>
    </source>
</evidence>
<accession>A0A367ZS41</accession>
<dbReference type="CDD" id="cd05237">
    <property type="entry name" value="UDP_invert_4-6DH_SDR_e"/>
    <property type="match status" value="1"/>
</dbReference>
<dbReference type="PANTHER" id="PTHR43318">
    <property type="entry name" value="UDP-N-ACETYLGLUCOSAMINE 4,6-DEHYDRATASE"/>
    <property type="match status" value="1"/>
</dbReference>
<feature type="compositionally biased region" description="Gly residues" evidence="2">
    <location>
        <begin position="657"/>
        <end position="666"/>
    </location>
</feature>
<dbReference type="Pfam" id="PF02719">
    <property type="entry name" value="Polysacc_synt_2"/>
    <property type="match status" value="1"/>
</dbReference>
<gene>
    <name evidence="5" type="ORF">OZSIB_2872</name>
</gene>
<dbReference type="InterPro" id="IPR051203">
    <property type="entry name" value="Polysaccharide_Synthase-Rel"/>
</dbReference>
<comment type="similarity">
    <text evidence="1">Belongs to the polysaccharide synthase family.</text>
</comment>
<protein>
    <submittedName>
        <fullName evidence="5">UDP-N-acetylglucosamine 4,6-dehydratase</fullName>
    </submittedName>
</protein>
<feature type="transmembrane region" description="Helical" evidence="3">
    <location>
        <begin position="74"/>
        <end position="96"/>
    </location>
</feature>
<feature type="region of interest" description="Disordered" evidence="2">
    <location>
        <begin position="637"/>
        <end position="666"/>
    </location>
</feature>
<feature type="domain" description="Polysaccharide biosynthesis protein CapD-like" evidence="4">
    <location>
        <begin position="289"/>
        <end position="596"/>
    </location>
</feature>
<keyword evidence="3" id="KW-1133">Transmembrane helix</keyword>
<comment type="caution">
    <text evidence="5">The sequence shown here is derived from an EMBL/GenBank/DDBJ whole genome shotgun (WGS) entry which is preliminary data.</text>
</comment>
<evidence type="ECO:0000259" key="4">
    <source>
        <dbReference type="Pfam" id="PF02719"/>
    </source>
</evidence>
<dbReference type="Pfam" id="PF13727">
    <property type="entry name" value="CoA_binding_3"/>
    <property type="match status" value="1"/>
</dbReference>
<dbReference type="Gene3D" id="3.40.50.720">
    <property type="entry name" value="NAD(P)-binding Rossmann-like Domain"/>
    <property type="match status" value="2"/>
</dbReference>
<feature type="compositionally biased region" description="Basic and acidic residues" evidence="2">
    <location>
        <begin position="637"/>
        <end position="650"/>
    </location>
</feature>
<dbReference type="InterPro" id="IPR036291">
    <property type="entry name" value="NAD(P)-bd_dom_sf"/>
</dbReference>
<dbReference type="SUPFAM" id="SSF51735">
    <property type="entry name" value="NAD(P)-binding Rossmann-fold domains"/>
    <property type="match status" value="2"/>
</dbReference>
<feature type="transmembrane region" description="Helical" evidence="3">
    <location>
        <begin position="41"/>
        <end position="62"/>
    </location>
</feature>
<evidence type="ECO:0000313" key="6">
    <source>
        <dbReference type="Proteomes" id="UP000252355"/>
    </source>
</evidence>
<keyword evidence="3" id="KW-0472">Membrane</keyword>
<evidence type="ECO:0000256" key="1">
    <source>
        <dbReference type="ARBA" id="ARBA00007430"/>
    </source>
</evidence>
<dbReference type="AlphaFoldDB" id="A0A367ZS41"/>
<evidence type="ECO:0000256" key="2">
    <source>
        <dbReference type="SAM" id="MobiDB-lite"/>
    </source>
</evidence>
<dbReference type="PANTHER" id="PTHR43318:SF1">
    <property type="entry name" value="POLYSACCHARIDE BIOSYNTHESIS PROTEIN EPSC-RELATED"/>
    <property type="match status" value="1"/>
</dbReference>
<feature type="transmembrane region" description="Helical" evidence="3">
    <location>
        <begin position="7"/>
        <end position="29"/>
    </location>
</feature>
<organism evidence="5 6">
    <name type="scientific">Candidatus Ozemobacter sibiricus</name>
    <dbReference type="NCBI Taxonomy" id="2268124"/>
    <lineage>
        <taxon>Bacteria</taxon>
        <taxon>Candidatus Ozemobacteria</taxon>
        <taxon>Candidatus Ozemobacterales</taxon>
        <taxon>Candidatus Ozemobacteraceae</taxon>
        <taxon>Candidatus Ozemobacter</taxon>
    </lineage>
</organism>
<evidence type="ECO:0000313" key="5">
    <source>
        <dbReference type="EMBL" id="RCK80559.1"/>
    </source>
</evidence>
<name>A0A367ZS41_9BACT</name>
<dbReference type="EMBL" id="QOQW01000005">
    <property type="protein sequence ID" value="RCK80559.1"/>
    <property type="molecule type" value="Genomic_DNA"/>
</dbReference>